<evidence type="ECO:0000313" key="2">
    <source>
        <dbReference type="Proteomes" id="UP001148629"/>
    </source>
</evidence>
<evidence type="ECO:0000313" key="1">
    <source>
        <dbReference type="EMBL" id="KAJ3549944.1"/>
    </source>
</evidence>
<sequence length="130" mass="14902">MLFKSTLLLALAPFLGACDPLPTTADPGLQTRQSCLVNREKINMWVEDGFTRWRVAFSAEGTKPEDYCYYWMEGNTPGCRSHFNPQCWYKEDLGTWVVDASTTRGNDDSFWSCHDMSLKRWIQDTGCRTG</sequence>
<reference evidence="1" key="1">
    <citation type="submission" date="2022-08" db="EMBL/GenBank/DDBJ databases">
        <title>Genome Sequence of Fusarium decemcellulare.</title>
        <authorList>
            <person name="Buettner E."/>
        </authorList>
    </citation>
    <scope>NUCLEOTIDE SEQUENCE</scope>
    <source>
        <strain evidence="1">Babe19</strain>
    </source>
</reference>
<organism evidence="1 2">
    <name type="scientific">Fusarium decemcellulare</name>
    <dbReference type="NCBI Taxonomy" id="57161"/>
    <lineage>
        <taxon>Eukaryota</taxon>
        <taxon>Fungi</taxon>
        <taxon>Dikarya</taxon>
        <taxon>Ascomycota</taxon>
        <taxon>Pezizomycotina</taxon>
        <taxon>Sordariomycetes</taxon>
        <taxon>Hypocreomycetidae</taxon>
        <taxon>Hypocreales</taxon>
        <taxon>Nectriaceae</taxon>
        <taxon>Fusarium</taxon>
        <taxon>Fusarium decemcellulare species complex</taxon>
    </lineage>
</organism>
<name>A0ACC1T0G3_9HYPO</name>
<protein>
    <submittedName>
        <fullName evidence="1">Uncharacterized protein</fullName>
    </submittedName>
</protein>
<keyword evidence="2" id="KW-1185">Reference proteome</keyword>
<accession>A0ACC1T0G3</accession>
<proteinExistence type="predicted"/>
<dbReference type="Proteomes" id="UP001148629">
    <property type="component" value="Unassembled WGS sequence"/>
</dbReference>
<dbReference type="EMBL" id="JANRMS010000011">
    <property type="protein sequence ID" value="KAJ3549944.1"/>
    <property type="molecule type" value="Genomic_DNA"/>
</dbReference>
<gene>
    <name evidence="1" type="ORF">NM208_g243</name>
</gene>
<comment type="caution">
    <text evidence="1">The sequence shown here is derived from an EMBL/GenBank/DDBJ whole genome shotgun (WGS) entry which is preliminary data.</text>
</comment>